<keyword evidence="5" id="KW-0862">Zinc</keyword>
<evidence type="ECO:0000256" key="5">
    <source>
        <dbReference type="ARBA" id="ARBA00022833"/>
    </source>
</evidence>
<dbReference type="InterPro" id="IPR012947">
    <property type="entry name" value="tRNA_SAD"/>
</dbReference>
<feature type="domain" description="Alanyl-transfer RNA synthetases family profile" evidence="6">
    <location>
        <begin position="1"/>
        <end position="295"/>
    </location>
</feature>
<keyword evidence="8" id="KW-1185">Reference proteome</keyword>
<dbReference type="PROSITE" id="PS51257">
    <property type="entry name" value="PROKAR_LIPOPROTEIN"/>
    <property type="match status" value="1"/>
</dbReference>
<dbReference type="Gene3D" id="2.40.30.130">
    <property type="match status" value="1"/>
</dbReference>
<dbReference type="GO" id="GO:0005524">
    <property type="term" value="F:ATP binding"/>
    <property type="evidence" value="ECO:0007669"/>
    <property type="project" value="InterPro"/>
</dbReference>
<evidence type="ECO:0000256" key="4">
    <source>
        <dbReference type="ARBA" id="ARBA00022723"/>
    </source>
</evidence>
<dbReference type="PANTHER" id="PTHR43462:SF1">
    <property type="entry name" value="ALANYL-TRNA EDITING PROTEIN AARSD1"/>
    <property type="match status" value="1"/>
</dbReference>
<dbReference type="STRING" id="857566.A0A1E3PEN8"/>
<name>A0A1E3PEN8_9ASCO</name>
<accession>A0A1E3PEN8</accession>
<comment type="subcellular location">
    <subcellularLocation>
        <location evidence="2">Cytoplasm</location>
    </subcellularLocation>
</comment>
<dbReference type="PANTHER" id="PTHR43462">
    <property type="entry name" value="ALANYL-TRNA EDITING PROTEIN"/>
    <property type="match status" value="1"/>
</dbReference>
<gene>
    <name evidence="7" type="ORF">NADFUDRAFT_84523</name>
</gene>
<protein>
    <submittedName>
        <fullName evidence="7">ThrRS/AlaRS common domain-containing protein</fullName>
    </submittedName>
</protein>
<dbReference type="SUPFAM" id="SSF50447">
    <property type="entry name" value="Translation proteins"/>
    <property type="match status" value="1"/>
</dbReference>
<dbReference type="GO" id="GO:0005737">
    <property type="term" value="C:cytoplasm"/>
    <property type="evidence" value="ECO:0007669"/>
    <property type="project" value="UniProtKB-SubCell"/>
</dbReference>
<evidence type="ECO:0000256" key="3">
    <source>
        <dbReference type="ARBA" id="ARBA00008429"/>
    </source>
</evidence>
<evidence type="ECO:0000313" key="8">
    <source>
        <dbReference type="Proteomes" id="UP000095009"/>
    </source>
</evidence>
<dbReference type="SUPFAM" id="SSF55186">
    <property type="entry name" value="ThrRS/AlaRS common domain"/>
    <property type="match status" value="1"/>
</dbReference>
<dbReference type="GO" id="GO:0046872">
    <property type="term" value="F:metal ion binding"/>
    <property type="evidence" value="ECO:0007669"/>
    <property type="project" value="UniProtKB-KW"/>
</dbReference>
<dbReference type="InterPro" id="IPR018165">
    <property type="entry name" value="Ala-tRNA-synth_IIc_core"/>
</dbReference>
<evidence type="ECO:0000313" key="7">
    <source>
        <dbReference type="EMBL" id="ODQ63402.1"/>
    </source>
</evidence>
<dbReference type="AlphaFoldDB" id="A0A1E3PEN8"/>
<dbReference type="InterPro" id="IPR009000">
    <property type="entry name" value="Transl_B-barrel_sf"/>
</dbReference>
<comment type="similarity">
    <text evidence="3">Belongs to the class-II aminoacyl-tRNA synthetase family. Alax-L subfamily.</text>
</comment>
<evidence type="ECO:0000256" key="1">
    <source>
        <dbReference type="ARBA" id="ARBA00001947"/>
    </source>
</evidence>
<dbReference type="InterPro" id="IPR051335">
    <property type="entry name" value="Alanyl-tRNA_Editing_Enzymes"/>
</dbReference>
<dbReference type="GO" id="GO:0006419">
    <property type="term" value="P:alanyl-tRNA aminoacylation"/>
    <property type="evidence" value="ECO:0007669"/>
    <property type="project" value="InterPro"/>
</dbReference>
<keyword evidence="4" id="KW-0479">Metal-binding</keyword>
<comment type="cofactor">
    <cofactor evidence="1">
        <name>Zn(2+)</name>
        <dbReference type="ChEBI" id="CHEBI:29105"/>
    </cofactor>
</comment>
<evidence type="ECO:0000256" key="2">
    <source>
        <dbReference type="ARBA" id="ARBA00004496"/>
    </source>
</evidence>
<dbReference type="GO" id="GO:0004813">
    <property type="term" value="F:alanine-tRNA ligase activity"/>
    <property type="evidence" value="ECO:0007669"/>
    <property type="project" value="InterPro"/>
</dbReference>
<dbReference type="GO" id="GO:0003676">
    <property type="term" value="F:nucleic acid binding"/>
    <property type="evidence" value="ECO:0007669"/>
    <property type="project" value="InterPro"/>
</dbReference>
<dbReference type="InterPro" id="IPR018163">
    <property type="entry name" value="Thr/Ala-tRNA-synth_IIc_edit"/>
</dbReference>
<proteinExistence type="inferred from homology"/>
<dbReference type="Gene3D" id="3.30.980.10">
    <property type="entry name" value="Threonyl-trna Synthetase, Chain A, domain 2"/>
    <property type="match status" value="1"/>
</dbReference>
<dbReference type="GO" id="GO:0002196">
    <property type="term" value="F:Ser-tRNA(Ala) deacylase activity"/>
    <property type="evidence" value="ECO:0007669"/>
    <property type="project" value="TreeGrafter"/>
</dbReference>
<evidence type="ECO:0000259" key="6">
    <source>
        <dbReference type="PROSITE" id="PS50860"/>
    </source>
</evidence>
<reference evidence="7 8" key="1">
    <citation type="journal article" date="2016" name="Proc. Natl. Acad. Sci. U.S.A.">
        <title>Comparative genomics of biotechnologically important yeasts.</title>
        <authorList>
            <person name="Riley R."/>
            <person name="Haridas S."/>
            <person name="Wolfe K.H."/>
            <person name="Lopes M.R."/>
            <person name="Hittinger C.T."/>
            <person name="Goeker M."/>
            <person name="Salamov A.A."/>
            <person name="Wisecaver J.H."/>
            <person name="Long T.M."/>
            <person name="Calvey C.H."/>
            <person name="Aerts A.L."/>
            <person name="Barry K.W."/>
            <person name="Choi C."/>
            <person name="Clum A."/>
            <person name="Coughlan A.Y."/>
            <person name="Deshpande S."/>
            <person name="Douglass A.P."/>
            <person name="Hanson S.J."/>
            <person name="Klenk H.-P."/>
            <person name="LaButti K.M."/>
            <person name="Lapidus A."/>
            <person name="Lindquist E.A."/>
            <person name="Lipzen A.M."/>
            <person name="Meier-Kolthoff J.P."/>
            <person name="Ohm R.A."/>
            <person name="Otillar R.P."/>
            <person name="Pangilinan J.L."/>
            <person name="Peng Y."/>
            <person name="Rokas A."/>
            <person name="Rosa C.A."/>
            <person name="Scheuner C."/>
            <person name="Sibirny A.A."/>
            <person name="Slot J.C."/>
            <person name="Stielow J.B."/>
            <person name="Sun H."/>
            <person name="Kurtzman C.P."/>
            <person name="Blackwell M."/>
            <person name="Grigoriev I.V."/>
            <person name="Jeffries T.W."/>
        </authorList>
    </citation>
    <scope>NUCLEOTIDE SEQUENCE [LARGE SCALE GENOMIC DNA]</scope>
    <source>
        <strain evidence="7 8">DSM 6958</strain>
    </source>
</reference>
<dbReference type="Proteomes" id="UP000095009">
    <property type="component" value="Unassembled WGS sequence"/>
</dbReference>
<dbReference type="Pfam" id="PF07973">
    <property type="entry name" value="tRNA_SAD"/>
    <property type="match status" value="1"/>
</dbReference>
<sequence>MSKVYASAIVGALACQKDSYLKTLTTKVVSCVALTVPKPSKSKSKVIPPVETPRYEVEFEDTILFPEGGGQPSDTGVLHVIESDVTIPVFSVRRDGLVARHAVPEPLTPGATVTMNLTWGRRMDHMQQHTGQHLLSAVLDNYELATLSWSMGAGVQAGGDAILNYLDIPRKLTNDEIKSVQHEVNEHIQAALPIRVVVPESLEDGNTKTHKLPGDYDASKGVIRVIEIGGEEDDTSSKELKSKSTRLDHNTCCGTHLSSTSQIGSLVLLHQIPHKATQSRLYFIAGDRVPIYMQQCHTKLRSVNAALSCQMADIEANLTRISLQVRDLTSREKFWMSQAALHEATVLREKLSKSKVAILYLPEASLDFFNLVIKELGEEPLKQATVVLAGGAGKDGGAIVVAGVNVPDIVNEVLKFAPKARGGGKGRWQGKVNEWESGAVELLVEHITNLA</sequence>
<dbReference type="OrthoDB" id="288942at2759"/>
<organism evidence="7 8">
    <name type="scientific">Nadsonia fulvescens var. elongata DSM 6958</name>
    <dbReference type="NCBI Taxonomy" id="857566"/>
    <lineage>
        <taxon>Eukaryota</taxon>
        <taxon>Fungi</taxon>
        <taxon>Dikarya</taxon>
        <taxon>Ascomycota</taxon>
        <taxon>Saccharomycotina</taxon>
        <taxon>Dipodascomycetes</taxon>
        <taxon>Dipodascales</taxon>
        <taxon>Dipodascales incertae sedis</taxon>
        <taxon>Nadsonia</taxon>
    </lineage>
</organism>
<dbReference type="EMBL" id="KV454415">
    <property type="protein sequence ID" value="ODQ63402.1"/>
    <property type="molecule type" value="Genomic_DNA"/>
</dbReference>
<dbReference type="PROSITE" id="PS50860">
    <property type="entry name" value="AA_TRNA_LIGASE_II_ALA"/>
    <property type="match status" value="1"/>
</dbReference>
<dbReference type="SMART" id="SM00863">
    <property type="entry name" value="tRNA_SAD"/>
    <property type="match status" value="1"/>
</dbReference>